<dbReference type="EMBL" id="RIZG01000007">
    <property type="protein sequence ID" value="RNF49680.1"/>
    <property type="molecule type" value="Genomic_DNA"/>
</dbReference>
<organism evidence="8 9">
    <name type="scientific">Marinomonas hwangdonensis</name>
    <dbReference type="NCBI Taxonomy" id="1053647"/>
    <lineage>
        <taxon>Bacteria</taxon>
        <taxon>Pseudomonadati</taxon>
        <taxon>Pseudomonadota</taxon>
        <taxon>Gammaproteobacteria</taxon>
        <taxon>Oceanospirillales</taxon>
        <taxon>Oceanospirillaceae</taxon>
        <taxon>Marinomonas</taxon>
    </lineage>
</organism>
<evidence type="ECO:0000313" key="8">
    <source>
        <dbReference type="EMBL" id="RNF49680.1"/>
    </source>
</evidence>
<proteinExistence type="inferred from homology"/>
<keyword evidence="6" id="KW-0175">Coiled coil</keyword>
<dbReference type="InterPro" id="IPR055342">
    <property type="entry name" value="MreC_beta-barrel_core"/>
</dbReference>
<dbReference type="OrthoDB" id="9808025at2"/>
<evidence type="ECO:0000259" key="7">
    <source>
        <dbReference type="Pfam" id="PF04085"/>
    </source>
</evidence>
<sequence length="278" mass="30446">MNNSLLFSGKVSGSRFTVLIILSLAMIVADVRYSAFAQVRPYLTLLVAPIQVVVNTPQKSLNWAADHLGSREGLVSENQSLQSEILLLRSQQQRFESLKAENMRLRELLDASQRVDEKIVMAEVIGFDQNAYSHRLMIDKGFSSGAYVGQPVLDATGVLGQVVETSAYSSRVLLIADASHFVPVQLSRTGLRSILKGTGDLKRLELMSVPRTADIKKGDVLTTSGLDKRFPSGYPVGVVRSVSYTQGKAYADIAVVPLAQLTRSRHVMLIDKPKAVTE</sequence>
<feature type="coiled-coil region" evidence="6">
    <location>
        <begin position="88"/>
        <end position="115"/>
    </location>
</feature>
<name>A0A3M8Q444_9GAMM</name>
<keyword evidence="3 5" id="KW-0133">Cell shape</keyword>
<protein>
    <recommendedName>
        <fullName evidence="2 5">Cell shape-determining protein MreC</fullName>
    </recommendedName>
    <alternativeName>
        <fullName evidence="4 5">Cell shape protein MreC</fullName>
    </alternativeName>
</protein>
<dbReference type="Proteomes" id="UP000280507">
    <property type="component" value="Unassembled WGS sequence"/>
</dbReference>
<dbReference type="AlphaFoldDB" id="A0A3M8Q444"/>
<dbReference type="InterPro" id="IPR042177">
    <property type="entry name" value="Cell/Rod_1"/>
</dbReference>
<dbReference type="PANTHER" id="PTHR34138:SF1">
    <property type="entry name" value="CELL SHAPE-DETERMINING PROTEIN MREC"/>
    <property type="match status" value="1"/>
</dbReference>
<evidence type="ECO:0000256" key="3">
    <source>
        <dbReference type="ARBA" id="ARBA00022960"/>
    </source>
</evidence>
<dbReference type="PANTHER" id="PTHR34138">
    <property type="entry name" value="CELL SHAPE-DETERMINING PROTEIN MREC"/>
    <property type="match status" value="1"/>
</dbReference>
<reference evidence="8 9" key="1">
    <citation type="journal article" date="2012" name="Int. J. Syst. Evol. Microbiol.">
        <title>Marinomonas hwangdonensis sp. nov., isolated from seawater.</title>
        <authorList>
            <person name="Jung Y.T."/>
            <person name="Oh T.K."/>
            <person name="Yoon J.H."/>
        </authorList>
    </citation>
    <scope>NUCLEOTIDE SEQUENCE [LARGE SCALE GENOMIC DNA]</scope>
    <source>
        <strain evidence="8 9">HDW-15</strain>
    </source>
</reference>
<dbReference type="InterPro" id="IPR007221">
    <property type="entry name" value="MreC"/>
</dbReference>
<evidence type="ECO:0000256" key="6">
    <source>
        <dbReference type="SAM" id="Coils"/>
    </source>
</evidence>
<dbReference type="PIRSF" id="PIRSF038471">
    <property type="entry name" value="MreC"/>
    <property type="match status" value="1"/>
</dbReference>
<gene>
    <name evidence="8" type="primary">mreC</name>
    <name evidence="8" type="ORF">EBI00_12135</name>
</gene>
<evidence type="ECO:0000256" key="5">
    <source>
        <dbReference type="PIRNR" id="PIRNR038471"/>
    </source>
</evidence>
<dbReference type="InterPro" id="IPR042175">
    <property type="entry name" value="Cell/Rod_MreC_2"/>
</dbReference>
<comment type="caution">
    <text evidence="8">The sequence shown here is derived from an EMBL/GenBank/DDBJ whole genome shotgun (WGS) entry which is preliminary data.</text>
</comment>
<comment type="similarity">
    <text evidence="1 5">Belongs to the MreC family.</text>
</comment>
<dbReference type="GO" id="GO:0005886">
    <property type="term" value="C:plasma membrane"/>
    <property type="evidence" value="ECO:0007669"/>
    <property type="project" value="TreeGrafter"/>
</dbReference>
<feature type="domain" description="Rod shape-determining protein MreC beta-barrel core" evidence="7">
    <location>
        <begin position="124"/>
        <end position="270"/>
    </location>
</feature>
<dbReference type="Gene3D" id="2.40.10.340">
    <property type="entry name" value="Rod shape-determining protein MreC, domain 1"/>
    <property type="match status" value="1"/>
</dbReference>
<evidence type="ECO:0000313" key="9">
    <source>
        <dbReference type="Proteomes" id="UP000280507"/>
    </source>
</evidence>
<dbReference type="Gene3D" id="2.40.10.350">
    <property type="entry name" value="Rod shape-determining protein MreC, domain 2"/>
    <property type="match status" value="1"/>
</dbReference>
<dbReference type="NCBIfam" id="TIGR00219">
    <property type="entry name" value="mreC"/>
    <property type="match status" value="1"/>
</dbReference>
<accession>A0A3M8Q444</accession>
<evidence type="ECO:0000256" key="4">
    <source>
        <dbReference type="ARBA" id="ARBA00032089"/>
    </source>
</evidence>
<keyword evidence="9" id="KW-1185">Reference proteome</keyword>
<evidence type="ECO:0000256" key="2">
    <source>
        <dbReference type="ARBA" id="ARBA00013855"/>
    </source>
</evidence>
<dbReference type="Pfam" id="PF04085">
    <property type="entry name" value="MreC"/>
    <property type="match status" value="1"/>
</dbReference>
<dbReference type="GO" id="GO:0008360">
    <property type="term" value="P:regulation of cell shape"/>
    <property type="evidence" value="ECO:0007669"/>
    <property type="project" value="UniProtKB-KW"/>
</dbReference>
<comment type="function">
    <text evidence="5">Involved in formation and maintenance of cell shape.</text>
</comment>
<evidence type="ECO:0000256" key="1">
    <source>
        <dbReference type="ARBA" id="ARBA00009369"/>
    </source>
</evidence>